<reference evidence="1 2" key="1">
    <citation type="journal article" date="2019" name="Nat. Ecol. Evol.">
        <title>Megaphylogeny resolves global patterns of mushroom evolution.</title>
        <authorList>
            <person name="Varga T."/>
            <person name="Krizsan K."/>
            <person name="Foldi C."/>
            <person name="Dima B."/>
            <person name="Sanchez-Garcia M."/>
            <person name="Sanchez-Ramirez S."/>
            <person name="Szollosi G.J."/>
            <person name="Szarkandi J.G."/>
            <person name="Papp V."/>
            <person name="Albert L."/>
            <person name="Andreopoulos W."/>
            <person name="Angelini C."/>
            <person name="Antonin V."/>
            <person name="Barry K.W."/>
            <person name="Bougher N.L."/>
            <person name="Buchanan P."/>
            <person name="Buyck B."/>
            <person name="Bense V."/>
            <person name="Catcheside P."/>
            <person name="Chovatia M."/>
            <person name="Cooper J."/>
            <person name="Damon W."/>
            <person name="Desjardin D."/>
            <person name="Finy P."/>
            <person name="Geml J."/>
            <person name="Haridas S."/>
            <person name="Hughes K."/>
            <person name="Justo A."/>
            <person name="Karasinski D."/>
            <person name="Kautmanova I."/>
            <person name="Kiss B."/>
            <person name="Kocsube S."/>
            <person name="Kotiranta H."/>
            <person name="LaButti K.M."/>
            <person name="Lechner B.E."/>
            <person name="Liimatainen K."/>
            <person name="Lipzen A."/>
            <person name="Lukacs Z."/>
            <person name="Mihaltcheva S."/>
            <person name="Morgado L.N."/>
            <person name="Niskanen T."/>
            <person name="Noordeloos M.E."/>
            <person name="Ohm R.A."/>
            <person name="Ortiz-Santana B."/>
            <person name="Ovrebo C."/>
            <person name="Racz N."/>
            <person name="Riley R."/>
            <person name="Savchenko A."/>
            <person name="Shiryaev A."/>
            <person name="Soop K."/>
            <person name="Spirin V."/>
            <person name="Szebenyi C."/>
            <person name="Tomsovsky M."/>
            <person name="Tulloss R.E."/>
            <person name="Uehling J."/>
            <person name="Grigoriev I.V."/>
            <person name="Vagvolgyi C."/>
            <person name="Papp T."/>
            <person name="Martin F.M."/>
            <person name="Miettinen O."/>
            <person name="Hibbett D.S."/>
            <person name="Nagy L.G."/>
        </authorList>
    </citation>
    <scope>NUCLEOTIDE SEQUENCE [LARGE SCALE GENOMIC DNA]</scope>
    <source>
        <strain evidence="1 2">NL-1719</strain>
    </source>
</reference>
<gene>
    <name evidence="1" type="ORF">BDN72DRAFT_841168</name>
</gene>
<keyword evidence="2" id="KW-1185">Reference proteome</keyword>
<accession>A0ACD3ATE4</accession>
<evidence type="ECO:0000313" key="1">
    <source>
        <dbReference type="EMBL" id="TFK68968.1"/>
    </source>
</evidence>
<dbReference type="EMBL" id="ML208340">
    <property type="protein sequence ID" value="TFK68968.1"/>
    <property type="molecule type" value="Genomic_DNA"/>
</dbReference>
<name>A0ACD3ATE4_9AGAR</name>
<protein>
    <submittedName>
        <fullName evidence="1">Uncharacterized protein</fullName>
    </submittedName>
</protein>
<proteinExistence type="predicted"/>
<evidence type="ECO:0000313" key="2">
    <source>
        <dbReference type="Proteomes" id="UP000308600"/>
    </source>
</evidence>
<organism evidence="1 2">
    <name type="scientific">Pluteus cervinus</name>
    <dbReference type="NCBI Taxonomy" id="181527"/>
    <lineage>
        <taxon>Eukaryota</taxon>
        <taxon>Fungi</taxon>
        <taxon>Dikarya</taxon>
        <taxon>Basidiomycota</taxon>
        <taxon>Agaricomycotina</taxon>
        <taxon>Agaricomycetes</taxon>
        <taxon>Agaricomycetidae</taxon>
        <taxon>Agaricales</taxon>
        <taxon>Pluteineae</taxon>
        <taxon>Pluteaceae</taxon>
        <taxon>Pluteus</taxon>
    </lineage>
</organism>
<dbReference type="Proteomes" id="UP000308600">
    <property type="component" value="Unassembled WGS sequence"/>
</dbReference>
<sequence length="731" mass="78161">MEVRDETLTLVESKEDPSSFSGSSSASLLSSSRPQLLTVTRDHKRMGWHLLLTTLTIVTLSAGLGILLLLWVFCLHEVKEADGMSAIESVRRTGAFFVNEGTVVDGGGVERARLRVLTFSSVTTQIVAATVPVLVMMTAYCTAGAWLAQQERPSEEGENLPTPAQLGLLVKLSSTAGVVAMYETVQYLFIRRLRKGRESAPSLFHVAFLTVVVIYLVTHLISAADLWLHVTSYAVVWDTTIVPIDAFSLVSNANSSFSYPYYPLGIKFNDTLCTNSSASAPCLMDDVFWASSAPSVAASGYLMAANSTFFGLFPDDKPNPRYPLSVITLHDQGDLAVIVPTSGSTNDSWTWTGSTYGIKASCNSLTQGCGSSGSDCAEAGYPDMPSSNFTSGKTSAEITFELNGTVSSDIQGYYRNHSALLDNPHEIQVSLSWEDLVSGFQASFTNGPYSTNQVTSQAQSADHFILPTRSLDDPAGFLMNGTDNRTLAFAACQMEYFNLTIKHDIGGTYSVVNGTMEPSSKSFAAIMSGPLLMGMANERLQANLQARVVAIHNGTGTLAALNQELGRLSLALFAGSVITQPPVSLHVTNSSLISRYGALPVLTYASLLFLYSTIVLAIFVWASTIKSPVVKAGDGKTTTSLKLAQSLLTDPLVLVGRAIPQSLHGVQADVGSGLDAPIDMFGEVAEKGGDLVGNEKASVRRRAPRLALGVVEDGPKAGMIFGVHEWKPTSM</sequence>